<accession>A0A804M8S8</accession>
<dbReference type="Proteomes" id="UP000007305">
    <property type="component" value="Chromosome 2"/>
</dbReference>
<reference evidence="3" key="3">
    <citation type="submission" date="2021-05" db="UniProtKB">
        <authorList>
            <consortium name="EnsemblPlants"/>
        </authorList>
    </citation>
    <scope>IDENTIFICATION</scope>
    <source>
        <strain evidence="3">cv. B73</strain>
    </source>
</reference>
<reference evidence="4" key="1">
    <citation type="submission" date="2015-12" db="EMBL/GenBank/DDBJ databases">
        <title>Update maize B73 reference genome by single molecule sequencing technologies.</title>
        <authorList>
            <consortium name="Maize Genome Sequencing Project"/>
            <person name="Ware D."/>
        </authorList>
    </citation>
    <scope>NUCLEOTIDE SEQUENCE [LARGE SCALE GENOMIC DNA]</scope>
    <source>
        <strain evidence="4">cv. B73</strain>
    </source>
</reference>
<keyword evidence="4" id="KW-1185">Reference proteome</keyword>
<evidence type="ECO:0000313" key="4">
    <source>
        <dbReference type="Proteomes" id="UP000007305"/>
    </source>
</evidence>
<dbReference type="AlphaFoldDB" id="A0A804M8S8"/>
<sequence length="69" mass="7195">MSPGFGRSGRVASFFYKLLAASATAAEAQIYLPASASPSRRPPTSSSPSSRPLHALERLKSDINGEASS</sequence>
<feature type="region of interest" description="Disordered" evidence="1">
    <location>
        <begin position="34"/>
        <end position="69"/>
    </location>
</feature>
<evidence type="ECO:0000256" key="1">
    <source>
        <dbReference type="SAM" id="MobiDB-lite"/>
    </source>
</evidence>
<reference evidence="3" key="2">
    <citation type="submission" date="2019-07" db="EMBL/GenBank/DDBJ databases">
        <authorList>
            <person name="Seetharam A."/>
            <person name="Woodhouse M."/>
            <person name="Cannon E."/>
        </authorList>
    </citation>
    <scope>NUCLEOTIDE SEQUENCE [LARGE SCALE GENOMIC DNA]</scope>
    <source>
        <strain evidence="3">cv. B73</strain>
    </source>
</reference>
<feature type="compositionally biased region" description="Low complexity" evidence="1">
    <location>
        <begin position="34"/>
        <end position="52"/>
    </location>
</feature>
<feature type="chain" id="PRO_5032405776" evidence="2">
    <location>
        <begin position="29"/>
        <end position="69"/>
    </location>
</feature>
<dbReference type="InParanoid" id="A0A804M8S8"/>
<dbReference type="EnsemblPlants" id="Zm00001eb067330_T001">
    <property type="protein sequence ID" value="Zm00001eb067330_P001"/>
    <property type="gene ID" value="Zm00001eb067330"/>
</dbReference>
<protein>
    <submittedName>
        <fullName evidence="3">Uncharacterized protein</fullName>
    </submittedName>
</protein>
<feature type="signal peptide" evidence="2">
    <location>
        <begin position="1"/>
        <end position="28"/>
    </location>
</feature>
<proteinExistence type="predicted"/>
<feature type="compositionally biased region" description="Basic and acidic residues" evidence="1">
    <location>
        <begin position="54"/>
        <end position="63"/>
    </location>
</feature>
<evidence type="ECO:0000256" key="2">
    <source>
        <dbReference type="SAM" id="SignalP"/>
    </source>
</evidence>
<name>A0A804M8S8_MAIZE</name>
<organism evidence="3 4">
    <name type="scientific">Zea mays</name>
    <name type="common">Maize</name>
    <dbReference type="NCBI Taxonomy" id="4577"/>
    <lineage>
        <taxon>Eukaryota</taxon>
        <taxon>Viridiplantae</taxon>
        <taxon>Streptophyta</taxon>
        <taxon>Embryophyta</taxon>
        <taxon>Tracheophyta</taxon>
        <taxon>Spermatophyta</taxon>
        <taxon>Magnoliopsida</taxon>
        <taxon>Liliopsida</taxon>
        <taxon>Poales</taxon>
        <taxon>Poaceae</taxon>
        <taxon>PACMAD clade</taxon>
        <taxon>Panicoideae</taxon>
        <taxon>Andropogonodae</taxon>
        <taxon>Andropogoneae</taxon>
        <taxon>Tripsacinae</taxon>
        <taxon>Zea</taxon>
    </lineage>
</organism>
<keyword evidence="2" id="KW-0732">Signal</keyword>
<dbReference type="Gramene" id="Zm00001eb067330_T001">
    <property type="protein sequence ID" value="Zm00001eb067330_P001"/>
    <property type="gene ID" value="Zm00001eb067330"/>
</dbReference>
<evidence type="ECO:0000313" key="3">
    <source>
        <dbReference type="EnsemblPlants" id="Zm00001eb067330_P001"/>
    </source>
</evidence>